<dbReference type="AlphaFoldDB" id="A0A154MR51"/>
<evidence type="ECO:0000313" key="3">
    <source>
        <dbReference type="EMBL" id="OKA03525.1"/>
    </source>
</evidence>
<dbReference type="InterPro" id="IPR003029">
    <property type="entry name" value="S1_domain"/>
</dbReference>
<comment type="caution">
    <text evidence="2">The sequence shown here is derived from an EMBL/GenBank/DDBJ whole genome shotgun (WGS) entry which is preliminary data.</text>
</comment>
<dbReference type="GO" id="GO:0003676">
    <property type="term" value="F:nucleic acid binding"/>
    <property type="evidence" value="ECO:0007669"/>
    <property type="project" value="InterPro"/>
</dbReference>
<dbReference type="EMBL" id="LOBU02000031">
    <property type="protein sequence ID" value="OKA03525.1"/>
    <property type="molecule type" value="Genomic_DNA"/>
</dbReference>
<proteinExistence type="predicted"/>
<dbReference type="Proteomes" id="UP000076321">
    <property type="component" value="Unassembled WGS sequence"/>
</dbReference>
<dbReference type="PROSITE" id="PS50126">
    <property type="entry name" value="S1"/>
    <property type="match status" value="1"/>
</dbReference>
<evidence type="ECO:0000313" key="5">
    <source>
        <dbReference type="Proteomes" id="UP000186883"/>
    </source>
</evidence>
<dbReference type="Gene3D" id="2.40.50.140">
    <property type="entry name" value="Nucleic acid-binding proteins"/>
    <property type="match status" value="1"/>
</dbReference>
<name>A0A154MR51_9PSEU</name>
<feature type="domain" description="S1 motif" evidence="1">
    <location>
        <begin position="31"/>
        <end position="97"/>
    </location>
</feature>
<evidence type="ECO:0000313" key="4">
    <source>
        <dbReference type="Proteomes" id="UP000076321"/>
    </source>
</evidence>
<reference evidence="3 5" key="2">
    <citation type="submission" date="2016-11" db="EMBL/GenBank/DDBJ databases">
        <title>Genome sequencing of Amycolatopsis regifaucium.</title>
        <authorList>
            <person name="Mayilraj S."/>
            <person name="Kaur N."/>
        </authorList>
    </citation>
    <scope>NUCLEOTIDE SEQUENCE [LARGE SCALE GENOMIC DNA]</scope>
    <source>
        <strain evidence="3 5">GY080</strain>
    </source>
</reference>
<dbReference type="RefSeq" id="WP_061988009.1">
    <property type="nucleotide sequence ID" value="NZ_FOPQ01000016.1"/>
</dbReference>
<reference evidence="2 4" key="1">
    <citation type="submission" date="2015-12" db="EMBL/GenBank/DDBJ databases">
        <title>Amycolatopsis regifaucium genome sequencing and assembly.</title>
        <authorList>
            <person name="Mayilraj S."/>
        </authorList>
    </citation>
    <scope>NUCLEOTIDE SEQUENCE [LARGE SCALE GENOMIC DNA]</scope>
    <source>
        <strain evidence="2 4">GY080</strain>
    </source>
</reference>
<evidence type="ECO:0000259" key="1">
    <source>
        <dbReference type="PROSITE" id="PS50126"/>
    </source>
</evidence>
<gene>
    <name evidence="3" type="ORF">ATP06_0236090</name>
    <name evidence="2" type="ORF">AVL48_26435</name>
</gene>
<dbReference type="InterPro" id="IPR012340">
    <property type="entry name" value="NA-bd_OB-fold"/>
</dbReference>
<sequence length="98" mass="10466">MSEYCWPEDGERLAERAREAWTATIEALPLGTSVTGEVVGRQPFGVFVRIDGVPDAVGLAEVTAMPSDASLPAVGDTLVGEVMGYADHNHQVRIRLVG</sequence>
<dbReference type="Proteomes" id="UP000186883">
    <property type="component" value="Unassembled WGS sequence"/>
</dbReference>
<evidence type="ECO:0000313" key="2">
    <source>
        <dbReference type="EMBL" id="KZB86580.1"/>
    </source>
</evidence>
<dbReference type="EMBL" id="LQCI01000007">
    <property type="protein sequence ID" value="KZB86580.1"/>
    <property type="molecule type" value="Genomic_DNA"/>
</dbReference>
<organism evidence="2 4">
    <name type="scientific">Amycolatopsis regifaucium</name>
    <dbReference type="NCBI Taxonomy" id="546365"/>
    <lineage>
        <taxon>Bacteria</taxon>
        <taxon>Bacillati</taxon>
        <taxon>Actinomycetota</taxon>
        <taxon>Actinomycetes</taxon>
        <taxon>Pseudonocardiales</taxon>
        <taxon>Pseudonocardiaceae</taxon>
        <taxon>Amycolatopsis</taxon>
    </lineage>
</organism>
<protein>
    <recommendedName>
        <fullName evidence="1">S1 motif domain-containing protein</fullName>
    </recommendedName>
</protein>
<accession>A0A154MR51</accession>
<keyword evidence="5" id="KW-1185">Reference proteome</keyword>
<dbReference type="SUPFAM" id="SSF50249">
    <property type="entry name" value="Nucleic acid-binding proteins"/>
    <property type="match status" value="1"/>
</dbReference>